<evidence type="ECO:0000313" key="7">
    <source>
        <dbReference type="EMBL" id="AIX45759.1"/>
    </source>
</evidence>
<evidence type="ECO:0000313" key="9">
    <source>
        <dbReference type="Proteomes" id="UP000185286"/>
    </source>
</evidence>
<organism evidence="3 10">
    <name type="scientific">Synechococcus phage ACG-2014f</name>
    <dbReference type="NCBI Taxonomy" id="1493511"/>
    <lineage>
        <taxon>Viruses</taxon>
        <taxon>Duplodnaviria</taxon>
        <taxon>Heunggongvirae</taxon>
        <taxon>Uroviricota</taxon>
        <taxon>Caudoviricetes</taxon>
        <taxon>Pantevenvirales</taxon>
        <taxon>Kyanoviridae</taxon>
        <taxon>Atlauavirus</taxon>
        <taxon>Atlauavirus tusconc8</taxon>
    </lineage>
</organism>
<dbReference type="Proteomes" id="UP000185304">
    <property type="component" value="Segment"/>
</dbReference>
<dbReference type="Proteomes" id="UP000185316">
    <property type="component" value="Segment"/>
</dbReference>
<name>A0A0E3HIT9_9CAUD</name>
<evidence type="ECO:0000313" key="6">
    <source>
        <dbReference type="EMBL" id="AIX32412.1"/>
    </source>
</evidence>
<sequence>MDSNKRSIIRKLAAIAAIGFVGIPAGAGLIPTLEQFQEENGYGTEEVVEDTTEEVVEEEVAMTRRWVLPNGTHNEKIVLSALQDRGITDKVALAVVLGNIKQESRFHSNICEGGARVNYHGCRYGGYGLIQWTTSDRYRGLGHYASRIGGDPSSVETQVGYIFRERQWLDIESSLKRNGHSVGYYMNRAYYWLGWGHHGARTHYSHDYAARLIFK</sequence>
<evidence type="ECO:0000313" key="8">
    <source>
        <dbReference type="Proteomes" id="UP000033001"/>
    </source>
</evidence>
<feature type="domain" description="Phage tail lysozyme" evidence="1">
    <location>
        <begin position="74"/>
        <end position="168"/>
    </location>
</feature>
<dbReference type="EMBL" id="KJ019086">
    <property type="protein sequence ID" value="AIX27852.1"/>
    <property type="molecule type" value="Genomic_DNA"/>
</dbReference>
<accession>A0A0E3HIT9</accession>
<dbReference type="Gene3D" id="1.10.530.10">
    <property type="match status" value="1"/>
</dbReference>
<dbReference type="Proteomes" id="UP000185286">
    <property type="component" value="Genome"/>
</dbReference>
<evidence type="ECO:0000259" key="1">
    <source>
        <dbReference type="Pfam" id="PF18013"/>
    </source>
</evidence>
<dbReference type="Proteomes" id="UP000033001">
    <property type="component" value="Segment"/>
</dbReference>
<gene>
    <name evidence="7" type="ORF">Syn7803C34_208</name>
    <name evidence="2" type="ORF">Syn7803US17_211</name>
    <name evidence="3" type="ORF">Syn7803US24_210</name>
    <name evidence="4" type="ORF">Syn7803US36_213</name>
    <name evidence="5" type="ORF">Syn7803US43_207</name>
    <name evidence="6" type="ORF">Syn7803US44_212</name>
</gene>
<dbReference type="EMBL" id="KJ019090">
    <property type="protein sequence ID" value="AIX28777.1"/>
    <property type="molecule type" value="Genomic_DNA"/>
</dbReference>
<evidence type="ECO:0000313" key="2">
    <source>
        <dbReference type="EMBL" id="AIX27852.1"/>
    </source>
</evidence>
<dbReference type="Proteomes" id="UP000185324">
    <property type="component" value="Segment"/>
</dbReference>
<evidence type="ECO:0000313" key="4">
    <source>
        <dbReference type="EMBL" id="AIX30401.1"/>
    </source>
</evidence>
<dbReference type="EMBL" id="KJ019102">
    <property type="protein sequence ID" value="AIX32124.1"/>
    <property type="molecule type" value="Genomic_DNA"/>
</dbReference>
<dbReference type="EMBL" id="KJ019096">
    <property type="protein sequence ID" value="AIX30401.1"/>
    <property type="molecule type" value="Genomic_DNA"/>
</dbReference>
<dbReference type="Pfam" id="PF18013">
    <property type="entry name" value="Phage_lysozyme2"/>
    <property type="match status" value="1"/>
</dbReference>
<dbReference type="Proteomes" id="UP000185314">
    <property type="component" value="Segment"/>
</dbReference>
<proteinExistence type="predicted"/>
<protein>
    <recommendedName>
        <fullName evidence="1">Phage tail lysozyme domain-containing protein</fullName>
    </recommendedName>
</protein>
<evidence type="ECO:0000313" key="3">
    <source>
        <dbReference type="EMBL" id="AIX28777.1"/>
    </source>
</evidence>
<dbReference type="EMBL" id="KJ019159">
    <property type="protein sequence ID" value="AIX45759.1"/>
    <property type="molecule type" value="Genomic_DNA"/>
</dbReference>
<reference evidence="8 9" key="1">
    <citation type="submission" date="2013-12" db="EMBL/GenBank/DDBJ databases">
        <title>Ecological redundancy of diverse viral populations within a natural community.</title>
        <authorList>
            <person name="Gregory A.C."/>
            <person name="LaButti K."/>
            <person name="Copeland A."/>
            <person name="Woyke T."/>
            <person name="Sullivan M.B."/>
        </authorList>
    </citation>
    <scope>NUCLEOTIDE SEQUENCE [LARGE SCALE GENOMIC DNA]</scope>
    <source>
        <strain evidence="7">Syn7803C34</strain>
        <strain evidence="2">Syn7803US17</strain>
        <strain evidence="3">Syn7803US24</strain>
        <strain evidence="4">Syn7803US36</strain>
        <strain evidence="5">Syn7803US43</strain>
        <strain evidence="6">Syn7803US44</strain>
    </source>
</reference>
<dbReference type="InterPro" id="IPR041219">
    <property type="entry name" value="Phage_lysozyme2"/>
</dbReference>
<dbReference type="EMBL" id="KJ019103">
    <property type="protein sequence ID" value="AIX32412.1"/>
    <property type="molecule type" value="Genomic_DNA"/>
</dbReference>
<evidence type="ECO:0000313" key="5">
    <source>
        <dbReference type="EMBL" id="AIX32124.1"/>
    </source>
</evidence>
<evidence type="ECO:0000313" key="10">
    <source>
        <dbReference type="Proteomes" id="UP000185316"/>
    </source>
</evidence>